<dbReference type="Gene3D" id="2.40.170.20">
    <property type="entry name" value="TonB-dependent receptor, beta-barrel domain"/>
    <property type="match status" value="1"/>
</dbReference>
<dbReference type="Pfam" id="PF13715">
    <property type="entry name" value="CarbopepD_reg_2"/>
    <property type="match status" value="1"/>
</dbReference>
<comment type="caution">
    <text evidence="13">The sequence shown here is derived from an EMBL/GenBank/DDBJ whole genome shotgun (WGS) entry which is preliminary data.</text>
</comment>
<dbReference type="SUPFAM" id="SSF56935">
    <property type="entry name" value="Porins"/>
    <property type="match status" value="1"/>
</dbReference>
<dbReference type="Pfam" id="PF00593">
    <property type="entry name" value="TonB_dep_Rec_b-barrel"/>
    <property type="match status" value="1"/>
</dbReference>
<feature type="domain" description="TonB-dependent receptor-like beta-barrel" evidence="11">
    <location>
        <begin position="355"/>
        <end position="810"/>
    </location>
</feature>
<dbReference type="PANTHER" id="PTHR32552:SF74">
    <property type="entry name" value="HYDROXAMATE SIDEROPHORE RECEPTOR FHUE"/>
    <property type="match status" value="1"/>
</dbReference>
<keyword evidence="5 9" id="KW-0798">TonB box</keyword>
<evidence type="ECO:0000313" key="13">
    <source>
        <dbReference type="EMBL" id="MCA6074336.1"/>
    </source>
</evidence>
<evidence type="ECO:0000256" key="7">
    <source>
        <dbReference type="ARBA" id="ARBA00023237"/>
    </source>
</evidence>
<gene>
    <name evidence="13" type="ORF">LDX50_05625</name>
</gene>
<dbReference type="AlphaFoldDB" id="A0A9X1HMR3"/>
<keyword evidence="14" id="KW-1185">Reference proteome</keyword>
<dbReference type="InterPro" id="IPR013784">
    <property type="entry name" value="Carb-bd-like_fold"/>
</dbReference>
<protein>
    <submittedName>
        <fullName evidence="13">TonB-dependent receptor</fullName>
    </submittedName>
</protein>
<dbReference type="InterPro" id="IPR039426">
    <property type="entry name" value="TonB-dep_rcpt-like"/>
</dbReference>
<sequence>MDYIYRVFAALLFITLSHSTIAQTGSVRGLVTDSVGYPIAYTNIILDGTSLGTVTDDKGTFLIKSIRPGNYTLLASFVGYDVINRPVTIEPGKETNLEIRLSTRAEYLEDIIITAQTNNPNERFVPTISRLPVKLKYQTQSITVLDNKLLYDQQLINLDEAINYAPGFNLESTRGNQFPKIQIRGSSATLLINGLRLESDTRSGDGNVDFNAVDNIQFINGSSSIGLGNASIGGAVNIITKTATFENSGRAFLSAGSFGRTNLGFDKQFTTRSERLGMRLNGSWNRGETFRKDVDYQYFTIAPSVAYRLSEKDRISVDYIFRSDERSQDVGQLRVDSALMATEGITIPNSFRPSQRQSIREDFIGFGDDFQHQLENTLFVNYTRDLNSKLQFQVTGGLYDKDRSSRGINTRGAYADTNRDRITDSFIRSSVFQETGAVSKTIRADLTGRDIQTGPIRHNFQVSADLYSNRNFVRGNGSQSRNPGPPIDTINILNPVFMSDVDGLSPAARTAYYTKLLNTENGRERNINGITLQDQIEFTNRLRVTLGGRYTWGQTTELLTSNLGTDSAATAVSDKLSYDGFSPSIGIFYDLTRNIIAYGSYSSTFDETSISPDRVDISGDIIGSEVFEQMEFGLRSSFFDNRFGANLVFYNIFNNNIAQLATDIDGEPLTSPGAVTPTNPNGEYYVLVERQTRRGVELSLQGKIANGFNVYGTYAYYRFSQQANEDQPAVVLSTDYNPTHSASLITNYEFQRGILDNFRIGGGFVYTGERTVTARGRNGFTFINEAFTTFTLTAGYRYKQFELDAKFNNVSNELNYNFFGTTFINPISPFNFDFRLTYNF</sequence>
<dbReference type="InterPro" id="IPR012910">
    <property type="entry name" value="Plug_dom"/>
</dbReference>
<dbReference type="GO" id="GO:0015344">
    <property type="term" value="F:siderophore uptake transmembrane transporter activity"/>
    <property type="evidence" value="ECO:0007669"/>
    <property type="project" value="TreeGrafter"/>
</dbReference>
<evidence type="ECO:0000256" key="1">
    <source>
        <dbReference type="ARBA" id="ARBA00004571"/>
    </source>
</evidence>
<proteinExistence type="inferred from homology"/>
<dbReference type="SUPFAM" id="SSF49452">
    <property type="entry name" value="Starch-binding domain-like"/>
    <property type="match status" value="1"/>
</dbReference>
<name>A0A9X1HMR3_9BACT</name>
<dbReference type="Gene3D" id="2.170.130.10">
    <property type="entry name" value="TonB-dependent receptor, plug domain"/>
    <property type="match status" value="1"/>
</dbReference>
<dbReference type="Proteomes" id="UP001139409">
    <property type="component" value="Unassembled WGS sequence"/>
</dbReference>
<comment type="similarity">
    <text evidence="8 9">Belongs to the TonB-dependent receptor family.</text>
</comment>
<keyword evidence="3 8" id="KW-1134">Transmembrane beta strand</keyword>
<evidence type="ECO:0000259" key="12">
    <source>
        <dbReference type="Pfam" id="PF07715"/>
    </source>
</evidence>
<dbReference type="InterPro" id="IPR036942">
    <property type="entry name" value="Beta-barrel_TonB_sf"/>
</dbReference>
<feature type="chain" id="PRO_5040920382" evidence="10">
    <location>
        <begin position="23"/>
        <end position="840"/>
    </location>
</feature>
<evidence type="ECO:0000259" key="11">
    <source>
        <dbReference type="Pfam" id="PF00593"/>
    </source>
</evidence>
<evidence type="ECO:0000256" key="4">
    <source>
        <dbReference type="ARBA" id="ARBA00022692"/>
    </source>
</evidence>
<dbReference type="PROSITE" id="PS52016">
    <property type="entry name" value="TONB_DEPENDENT_REC_3"/>
    <property type="match status" value="1"/>
</dbReference>
<dbReference type="PANTHER" id="PTHR32552">
    <property type="entry name" value="FERRICHROME IRON RECEPTOR-RELATED"/>
    <property type="match status" value="1"/>
</dbReference>
<dbReference type="InterPro" id="IPR037066">
    <property type="entry name" value="Plug_dom_sf"/>
</dbReference>
<dbReference type="Gene3D" id="2.60.40.1120">
    <property type="entry name" value="Carboxypeptidase-like, regulatory domain"/>
    <property type="match status" value="1"/>
</dbReference>
<evidence type="ECO:0000256" key="6">
    <source>
        <dbReference type="ARBA" id="ARBA00023136"/>
    </source>
</evidence>
<evidence type="ECO:0000313" key="14">
    <source>
        <dbReference type="Proteomes" id="UP001139409"/>
    </source>
</evidence>
<keyword evidence="6 8" id="KW-0472">Membrane</keyword>
<dbReference type="EMBL" id="JAIXNE010000001">
    <property type="protein sequence ID" value="MCA6074336.1"/>
    <property type="molecule type" value="Genomic_DNA"/>
</dbReference>
<dbReference type="Pfam" id="PF07715">
    <property type="entry name" value="Plug"/>
    <property type="match status" value="1"/>
</dbReference>
<feature type="domain" description="TonB-dependent receptor plug" evidence="12">
    <location>
        <begin position="137"/>
        <end position="235"/>
    </location>
</feature>
<feature type="signal peptide" evidence="10">
    <location>
        <begin position="1"/>
        <end position="22"/>
    </location>
</feature>
<keyword evidence="10" id="KW-0732">Signal</keyword>
<keyword evidence="2 8" id="KW-0813">Transport</keyword>
<dbReference type="GO" id="GO:0030246">
    <property type="term" value="F:carbohydrate binding"/>
    <property type="evidence" value="ECO:0007669"/>
    <property type="project" value="InterPro"/>
</dbReference>
<keyword evidence="13" id="KW-0675">Receptor</keyword>
<evidence type="ECO:0000256" key="8">
    <source>
        <dbReference type="PROSITE-ProRule" id="PRU01360"/>
    </source>
</evidence>
<evidence type="ECO:0000256" key="2">
    <source>
        <dbReference type="ARBA" id="ARBA00022448"/>
    </source>
</evidence>
<evidence type="ECO:0000256" key="10">
    <source>
        <dbReference type="SAM" id="SignalP"/>
    </source>
</evidence>
<evidence type="ECO:0000256" key="5">
    <source>
        <dbReference type="ARBA" id="ARBA00023077"/>
    </source>
</evidence>
<evidence type="ECO:0000256" key="9">
    <source>
        <dbReference type="RuleBase" id="RU003357"/>
    </source>
</evidence>
<keyword evidence="7 8" id="KW-0998">Cell outer membrane</keyword>
<dbReference type="InterPro" id="IPR000531">
    <property type="entry name" value="Beta-barrel_TonB"/>
</dbReference>
<dbReference type="GO" id="GO:0009279">
    <property type="term" value="C:cell outer membrane"/>
    <property type="evidence" value="ECO:0007669"/>
    <property type="project" value="UniProtKB-SubCell"/>
</dbReference>
<dbReference type="RefSeq" id="WP_225697430.1">
    <property type="nucleotide sequence ID" value="NZ_JAIXNE010000001.1"/>
</dbReference>
<organism evidence="13 14">
    <name type="scientific">Fulvivirga sedimenti</name>
    <dbReference type="NCBI Taxonomy" id="2879465"/>
    <lineage>
        <taxon>Bacteria</taxon>
        <taxon>Pseudomonadati</taxon>
        <taxon>Bacteroidota</taxon>
        <taxon>Cytophagia</taxon>
        <taxon>Cytophagales</taxon>
        <taxon>Fulvivirgaceae</taxon>
        <taxon>Fulvivirga</taxon>
    </lineage>
</organism>
<accession>A0A9X1HMR3</accession>
<dbReference type="CDD" id="cd01347">
    <property type="entry name" value="ligand_gated_channel"/>
    <property type="match status" value="1"/>
</dbReference>
<evidence type="ECO:0000256" key="3">
    <source>
        <dbReference type="ARBA" id="ARBA00022452"/>
    </source>
</evidence>
<reference evidence="13" key="1">
    <citation type="submission" date="2021-09" db="EMBL/GenBank/DDBJ databases">
        <title>Fulvivirga sp. isolated from coastal sediment.</title>
        <authorList>
            <person name="Yu H."/>
        </authorList>
    </citation>
    <scope>NUCLEOTIDE SEQUENCE</scope>
    <source>
        <strain evidence="13">1062</strain>
    </source>
</reference>
<comment type="subcellular location">
    <subcellularLocation>
        <location evidence="1 8">Cell outer membrane</location>
        <topology evidence="1 8">Multi-pass membrane protein</topology>
    </subcellularLocation>
</comment>
<keyword evidence="4 8" id="KW-0812">Transmembrane</keyword>